<dbReference type="AlphaFoldDB" id="A0A6S4TGI4"/>
<protein>
    <submittedName>
        <fullName evidence="1">Uncharacterized protein</fullName>
    </submittedName>
</protein>
<evidence type="ECO:0000313" key="1">
    <source>
        <dbReference type="EMBL" id="BBQ32692.1"/>
    </source>
</evidence>
<proteinExistence type="predicted"/>
<gene>
    <name evidence="1" type="ORF">WP2W18E01_42740</name>
</gene>
<evidence type="ECO:0000313" key="2">
    <source>
        <dbReference type="Proteomes" id="UP000515756"/>
    </source>
</evidence>
<accession>A0A6S4TGI4</accession>
<sequence length="246" mass="28251">MRLHNTCPMCMRDAFKATGLNVLTFKVDHHQLTDSGIHPVNCNHGHEFVIIFSGAKFEVLFDIGMNAINDGYAREAVSSFTSSLERFYEFFVSYCSYKNQIDDSIYHQAWKDISNQSERQLGAYIFTYLLKYKATPILLNNKMVSFRNSVIHKGYIPTIKEAINFGNNVYDCIMNVIKSLEENEDESLSVFYNKILPKAEGYSWTVDQSPAAICMNRKSKSQNDIKATRYRPFVEVLKSFKIPPVS</sequence>
<dbReference type="RefSeq" id="WP_182935601.1">
    <property type="nucleotide sequence ID" value="NZ_AP021927.1"/>
</dbReference>
<reference evidence="1 2" key="1">
    <citation type="submission" date="2019-12" db="EMBL/GenBank/DDBJ databases">
        <title>complete genome sequences of Aeromonas caviae str. WP2-W18-ESBL-01 isolated from wastewater treatment plant effluent.</title>
        <authorList>
            <person name="Sekizuka T."/>
            <person name="Itokawa K."/>
            <person name="Yatsu K."/>
            <person name="Inamine Y."/>
            <person name="Kuroda M."/>
        </authorList>
    </citation>
    <scope>NUCLEOTIDE SEQUENCE [LARGE SCALE GENOMIC DNA]</scope>
    <source>
        <strain evidence="1 2">WP2-W18-ESBL-01</strain>
    </source>
</reference>
<name>A0A6S4TGI4_AERCA</name>
<dbReference type="EMBL" id="AP021927">
    <property type="protein sequence ID" value="BBQ32692.1"/>
    <property type="molecule type" value="Genomic_DNA"/>
</dbReference>
<dbReference type="Proteomes" id="UP000515756">
    <property type="component" value="Chromosome"/>
</dbReference>
<organism evidence="1 2">
    <name type="scientific">Aeromonas caviae</name>
    <name type="common">Aeromonas punctata</name>
    <dbReference type="NCBI Taxonomy" id="648"/>
    <lineage>
        <taxon>Bacteria</taxon>
        <taxon>Pseudomonadati</taxon>
        <taxon>Pseudomonadota</taxon>
        <taxon>Gammaproteobacteria</taxon>
        <taxon>Aeromonadales</taxon>
        <taxon>Aeromonadaceae</taxon>
        <taxon>Aeromonas</taxon>
    </lineage>
</organism>